<protein>
    <submittedName>
        <fullName evidence="2 4">Uncharacterized protein</fullName>
    </submittedName>
</protein>
<evidence type="ECO:0000256" key="1">
    <source>
        <dbReference type="SAM" id="MobiDB-lite"/>
    </source>
</evidence>
<sequence length="44" mass="5400">MKMKSREGGQNDEEEEEEEDELKEAKNYLQRYRHGQSTQQQQRQ</sequence>
<feature type="region of interest" description="Disordered" evidence="1">
    <location>
        <begin position="1"/>
        <end position="44"/>
    </location>
</feature>
<accession>A0A183K119</accession>
<evidence type="ECO:0000313" key="3">
    <source>
        <dbReference type="Proteomes" id="UP000279833"/>
    </source>
</evidence>
<reference evidence="4" key="1">
    <citation type="submission" date="2016-06" db="UniProtKB">
        <authorList>
            <consortium name="WormBaseParasite"/>
        </authorList>
    </citation>
    <scope>IDENTIFICATION</scope>
</reference>
<name>A0A183K119_9TREM</name>
<dbReference type="WBParaSite" id="SCUD_0000868201-mRNA-1">
    <property type="protein sequence ID" value="SCUD_0000868201-mRNA-1"/>
    <property type="gene ID" value="SCUD_0000868201"/>
</dbReference>
<evidence type="ECO:0000313" key="4">
    <source>
        <dbReference type="WBParaSite" id="SCUD_0000868201-mRNA-1"/>
    </source>
</evidence>
<proteinExistence type="predicted"/>
<reference evidence="2 3" key="2">
    <citation type="submission" date="2018-11" db="EMBL/GenBank/DDBJ databases">
        <authorList>
            <consortium name="Pathogen Informatics"/>
        </authorList>
    </citation>
    <scope>NUCLEOTIDE SEQUENCE [LARGE SCALE GENOMIC DNA]</scope>
    <source>
        <strain evidence="2">Dakar</strain>
        <strain evidence="3">Dakar, Senegal</strain>
    </source>
</reference>
<feature type="compositionally biased region" description="Low complexity" evidence="1">
    <location>
        <begin position="35"/>
        <end position="44"/>
    </location>
</feature>
<keyword evidence="3" id="KW-1185">Reference proteome</keyword>
<dbReference type="EMBL" id="UZAK01032857">
    <property type="protein sequence ID" value="VDP31957.1"/>
    <property type="molecule type" value="Genomic_DNA"/>
</dbReference>
<evidence type="ECO:0000313" key="2">
    <source>
        <dbReference type="EMBL" id="VDP31957.1"/>
    </source>
</evidence>
<gene>
    <name evidence="2" type="ORF">SCUD_LOCUS8682</name>
</gene>
<dbReference type="AlphaFoldDB" id="A0A183K119"/>
<feature type="compositionally biased region" description="Acidic residues" evidence="1">
    <location>
        <begin position="10"/>
        <end position="22"/>
    </location>
</feature>
<dbReference type="Proteomes" id="UP000279833">
    <property type="component" value="Unassembled WGS sequence"/>
</dbReference>
<organism evidence="4">
    <name type="scientific">Schistosoma curassoni</name>
    <dbReference type="NCBI Taxonomy" id="6186"/>
    <lineage>
        <taxon>Eukaryota</taxon>
        <taxon>Metazoa</taxon>
        <taxon>Spiralia</taxon>
        <taxon>Lophotrochozoa</taxon>
        <taxon>Platyhelminthes</taxon>
        <taxon>Trematoda</taxon>
        <taxon>Digenea</taxon>
        <taxon>Strigeidida</taxon>
        <taxon>Schistosomatoidea</taxon>
        <taxon>Schistosomatidae</taxon>
        <taxon>Schistosoma</taxon>
    </lineage>
</organism>